<dbReference type="InterPro" id="IPR029009">
    <property type="entry name" value="ASB_dom_sf"/>
</dbReference>
<name>A0A1I5S7T1_9BACI</name>
<keyword evidence="9 11" id="KW-0456">Lyase</keyword>
<comment type="cofactor">
    <cofactor evidence="1 12">
        <name>[4Fe-4S] cluster</name>
        <dbReference type="ChEBI" id="CHEBI:49883"/>
    </cofactor>
</comment>
<dbReference type="GO" id="GO:0046872">
    <property type="term" value="F:metal ion binding"/>
    <property type="evidence" value="ECO:0007669"/>
    <property type="project" value="UniProtKB-UniRule"/>
</dbReference>
<evidence type="ECO:0000313" key="15">
    <source>
        <dbReference type="Proteomes" id="UP000198892"/>
    </source>
</evidence>
<evidence type="ECO:0000256" key="10">
    <source>
        <dbReference type="ARBA" id="ARBA00049406"/>
    </source>
</evidence>
<keyword evidence="15" id="KW-1185">Reference proteome</keyword>
<dbReference type="Proteomes" id="UP000198892">
    <property type="component" value="Unassembled WGS sequence"/>
</dbReference>
<keyword evidence="7 11" id="KW-0408">Iron</keyword>
<evidence type="ECO:0000256" key="8">
    <source>
        <dbReference type="ARBA" id="ARBA00023014"/>
    </source>
</evidence>
<dbReference type="UniPathway" id="UPA00138"/>
<keyword evidence="6 11" id="KW-0479">Metal-binding</keyword>
<evidence type="ECO:0000256" key="9">
    <source>
        <dbReference type="ARBA" id="ARBA00023239"/>
    </source>
</evidence>
<sequence length="226" mass="24437">MKFKDVFSIIGPAMVGPSSSHTAGAVRLGRIAGQLLGELPEKADITFYGSFAETYQGHGTDIAIAGGLLHYDTDDERIPNSLNIAKNKGINMTFSNETGSRLHPNTARLCLSSASRHLNVTGSSIGGGNVQIVNINGFDVSFTGLYPTLVITYRDRPGMVAEISGLLWDKQVNISHMEVDRKGRSGEAMMVMEIDNHLPEEVISKIGRISGTESVRKMDITKEVLS</sequence>
<evidence type="ECO:0000256" key="6">
    <source>
        <dbReference type="ARBA" id="ARBA00022723"/>
    </source>
</evidence>
<dbReference type="GO" id="GO:0051539">
    <property type="term" value="F:4 iron, 4 sulfur cluster binding"/>
    <property type="evidence" value="ECO:0007669"/>
    <property type="project" value="UniProtKB-UniRule"/>
</dbReference>
<comment type="catalytic activity">
    <reaction evidence="10 11 12">
        <text>L-serine = pyruvate + NH4(+)</text>
        <dbReference type="Rhea" id="RHEA:19169"/>
        <dbReference type="ChEBI" id="CHEBI:15361"/>
        <dbReference type="ChEBI" id="CHEBI:28938"/>
        <dbReference type="ChEBI" id="CHEBI:33384"/>
        <dbReference type="EC" id="4.3.1.17"/>
    </reaction>
</comment>
<dbReference type="Pfam" id="PF01842">
    <property type="entry name" value="ACT"/>
    <property type="match status" value="1"/>
</dbReference>
<dbReference type="PIRSF" id="PIRSF036692">
    <property type="entry name" value="SDH_B"/>
    <property type="match status" value="1"/>
</dbReference>
<dbReference type="PANTHER" id="PTHR30182">
    <property type="entry name" value="L-SERINE DEHYDRATASE"/>
    <property type="match status" value="1"/>
</dbReference>
<dbReference type="GO" id="GO:0003941">
    <property type="term" value="F:L-serine ammonia-lyase activity"/>
    <property type="evidence" value="ECO:0007669"/>
    <property type="project" value="UniProtKB-UniRule"/>
</dbReference>
<evidence type="ECO:0000256" key="12">
    <source>
        <dbReference type="RuleBase" id="RU366059"/>
    </source>
</evidence>
<dbReference type="Pfam" id="PF03315">
    <property type="entry name" value="SDH_beta"/>
    <property type="match status" value="1"/>
</dbReference>
<dbReference type="NCBIfam" id="TIGR00719">
    <property type="entry name" value="sda_beta"/>
    <property type="match status" value="1"/>
</dbReference>
<evidence type="ECO:0000256" key="3">
    <source>
        <dbReference type="ARBA" id="ARBA00008636"/>
    </source>
</evidence>
<accession>A0A1I5S7T1</accession>
<dbReference type="InterPro" id="IPR002912">
    <property type="entry name" value="ACT_dom"/>
</dbReference>
<evidence type="ECO:0000256" key="4">
    <source>
        <dbReference type="ARBA" id="ARBA00022432"/>
    </source>
</evidence>
<keyword evidence="8 11" id="KW-0411">Iron-sulfur</keyword>
<organism evidence="14 15">
    <name type="scientific">Salibacterium halotolerans</name>
    <dbReference type="NCBI Taxonomy" id="1884432"/>
    <lineage>
        <taxon>Bacteria</taxon>
        <taxon>Bacillati</taxon>
        <taxon>Bacillota</taxon>
        <taxon>Bacilli</taxon>
        <taxon>Bacillales</taxon>
        <taxon>Bacillaceae</taxon>
    </lineage>
</organism>
<keyword evidence="4 11" id="KW-0312">Gluconeogenesis</keyword>
<comment type="pathway">
    <text evidence="2 11">Carbohydrate biosynthesis; gluconeogenesis.</text>
</comment>
<evidence type="ECO:0000256" key="11">
    <source>
        <dbReference type="PIRNR" id="PIRNR036692"/>
    </source>
</evidence>
<reference evidence="15" key="1">
    <citation type="submission" date="2016-10" db="EMBL/GenBank/DDBJ databases">
        <authorList>
            <person name="Varghese N."/>
            <person name="Submissions S."/>
        </authorList>
    </citation>
    <scope>NUCLEOTIDE SEQUENCE [LARGE SCALE GENOMIC DNA]</scope>
    <source>
        <strain evidence="15">S7</strain>
    </source>
</reference>
<dbReference type="CDD" id="cd04903">
    <property type="entry name" value="ACT_LSD"/>
    <property type="match status" value="1"/>
</dbReference>
<evidence type="ECO:0000259" key="13">
    <source>
        <dbReference type="PROSITE" id="PS51671"/>
    </source>
</evidence>
<dbReference type="STRING" id="1884432.SAMN05518683_10882"/>
<dbReference type="InterPro" id="IPR004643">
    <property type="entry name" value="Fe-S_L-Ser_bsu"/>
</dbReference>
<keyword evidence="5 11" id="KW-0004">4Fe-4S</keyword>
<dbReference type="InterPro" id="IPR051318">
    <property type="entry name" value="Fe-S_L-Ser"/>
</dbReference>
<dbReference type="OrthoDB" id="9813137at2"/>
<protein>
    <recommendedName>
        <fullName evidence="11">L-serine deaminase</fullName>
    </recommendedName>
</protein>
<evidence type="ECO:0000256" key="7">
    <source>
        <dbReference type="ARBA" id="ARBA00023004"/>
    </source>
</evidence>
<evidence type="ECO:0000256" key="5">
    <source>
        <dbReference type="ARBA" id="ARBA00022485"/>
    </source>
</evidence>
<dbReference type="GO" id="GO:0006094">
    <property type="term" value="P:gluconeogenesis"/>
    <property type="evidence" value="ECO:0007669"/>
    <property type="project" value="UniProtKB-UniRule"/>
</dbReference>
<dbReference type="EMBL" id="FOXD01000008">
    <property type="protein sequence ID" value="SFP66775.1"/>
    <property type="molecule type" value="Genomic_DNA"/>
</dbReference>
<dbReference type="PANTHER" id="PTHR30182:SF12">
    <property type="entry name" value="L-SERINE DEHYDRATASE, BETA CHAIN-RELATED"/>
    <property type="match status" value="1"/>
</dbReference>
<evidence type="ECO:0000256" key="1">
    <source>
        <dbReference type="ARBA" id="ARBA00001966"/>
    </source>
</evidence>
<comment type="similarity">
    <text evidence="3 11 12">Belongs to the iron-sulfur dependent L-serine dehydratase family.</text>
</comment>
<gene>
    <name evidence="14" type="ORF">SAMN05518683_10882</name>
</gene>
<evidence type="ECO:0000256" key="2">
    <source>
        <dbReference type="ARBA" id="ARBA00004742"/>
    </source>
</evidence>
<proteinExistence type="inferred from homology"/>
<feature type="domain" description="ACT" evidence="13">
    <location>
        <begin position="148"/>
        <end position="220"/>
    </location>
</feature>
<dbReference type="Gene3D" id="3.30.70.260">
    <property type="match status" value="1"/>
</dbReference>
<dbReference type="SUPFAM" id="SSF143548">
    <property type="entry name" value="Serine metabolism enzymes domain"/>
    <property type="match status" value="1"/>
</dbReference>
<dbReference type="SUPFAM" id="SSF55021">
    <property type="entry name" value="ACT-like"/>
    <property type="match status" value="1"/>
</dbReference>
<dbReference type="InterPro" id="IPR045865">
    <property type="entry name" value="ACT-like_dom_sf"/>
</dbReference>
<dbReference type="AlphaFoldDB" id="A0A1I5S7T1"/>
<dbReference type="PROSITE" id="PS51671">
    <property type="entry name" value="ACT"/>
    <property type="match status" value="1"/>
</dbReference>
<evidence type="ECO:0000313" key="14">
    <source>
        <dbReference type="EMBL" id="SFP66775.1"/>
    </source>
</evidence>
<dbReference type="RefSeq" id="WP_093336804.1">
    <property type="nucleotide sequence ID" value="NZ_FOXD01000008.1"/>
</dbReference>
<dbReference type="Gene3D" id="3.30.1330.90">
    <property type="entry name" value="D-3-phosphoglycerate dehydrogenase, domain 3"/>
    <property type="match status" value="1"/>
</dbReference>
<dbReference type="InterPro" id="IPR005131">
    <property type="entry name" value="Ser_deHydtase_bsu"/>
</dbReference>